<dbReference type="PANTHER" id="PTHR33110:SF71">
    <property type="entry name" value="F-BOX_KELCH-REPEAT PROTEIN"/>
    <property type="match status" value="1"/>
</dbReference>
<gene>
    <name evidence="2" type="ORF">COLO4_17943</name>
</gene>
<dbReference type="OrthoDB" id="1665258at2759"/>
<dbReference type="STRING" id="93759.A0A1R3JB12"/>
<dbReference type="CDD" id="cd09917">
    <property type="entry name" value="F-box_SF"/>
    <property type="match status" value="1"/>
</dbReference>
<evidence type="ECO:0000313" key="3">
    <source>
        <dbReference type="Proteomes" id="UP000187203"/>
    </source>
</evidence>
<evidence type="ECO:0000259" key="1">
    <source>
        <dbReference type="SMART" id="SM00256"/>
    </source>
</evidence>
<proteinExistence type="predicted"/>
<protein>
    <recommendedName>
        <fullName evidence="1">F-box domain-containing protein</fullName>
    </recommendedName>
</protein>
<dbReference type="AlphaFoldDB" id="A0A1R3JB12"/>
<dbReference type="EMBL" id="AWUE01016401">
    <property type="protein sequence ID" value="OMO92028.1"/>
    <property type="molecule type" value="Genomic_DNA"/>
</dbReference>
<dbReference type="Pfam" id="PF00646">
    <property type="entry name" value="F-box"/>
    <property type="match status" value="1"/>
</dbReference>
<accession>A0A1R3JB12</accession>
<organism evidence="2 3">
    <name type="scientific">Corchorus olitorius</name>
    <dbReference type="NCBI Taxonomy" id="93759"/>
    <lineage>
        <taxon>Eukaryota</taxon>
        <taxon>Viridiplantae</taxon>
        <taxon>Streptophyta</taxon>
        <taxon>Embryophyta</taxon>
        <taxon>Tracheophyta</taxon>
        <taxon>Spermatophyta</taxon>
        <taxon>Magnoliopsida</taxon>
        <taxon>eudicotyledons</taxon>
        <taxon>Gunneridae</taxon>
        <taxon>Pentapetalae</taxon>
        <taxon>rosids</taxon>
        <taxon>malvids</taxon>
        <taxon>Malvales</taxon>
        <taxon>Malvaceae</taxon>
        <taxon>Grewioideae</taxon>
        <taxon>Apeibeae</taxon>
        <taxon>Corchorus</taxon>
    </lineage>
</organism>
<dbReference type="InterPro" id="IPR036047">
    <property type="entry name" value="F-box-like_dom_sf"/>
</dbReference>
<name>A0A1R3JB12_9ROSI</name>
<dbReference type="InterPro" id="IPR005174">
    <property type="entry name" value="KIB1-4_b-propeller"/>
</dbReference>
<dbReference type="Pfam" id="PF03478">
    <property type="entry name" value="Beta-prop_KIB1-4"/>
    <property type="match status" value="1"/>
</dbReference>
<dbReference type="SUPFAM" id="SSF81383">
    <property type="entry name" value="F-box domain"/>
    <property type="match status" value="1"/>
</dbReference>
<feature type="domain" description="F-box" evidence="1">
    <location>
        <begin position="39"/>
        <end position="79"/>
    </location>
</feature>
<dbReference type="SMART" id="SM00256">
    <property type="entry name" value="FBOX"/>
    <property type="match status" value="1"/>
</dbReference>
<dbReference type="Gene3D" id="1.20.1280.50">
    <property type="match status" value="1"/>
</dbReference>
<reference evidence="3" key="1">
    <citation type="submission" date="2013-09" db="EMBL/GenBank/DDBJ databases">
        <title>Corchorus olitorius genome sequencing.</title>
        <authorList>
            <person name="Alam M."/>
            <person name="Haque M.S."/>
            <person name="Islam M.S."/>
            <person name="Emdad E.M."/>
            <person name="Islam M.M."/>
            <person name="Ahmed B."/>
            <person name="Halim A."/>
            <person name="Hossen Q.M.M."/>
            <person name="Hossain M.Z."/>
            <person name="Ahmed R."/>
            <person name="Khan M.M."/>
            <person name="Islam R."/>
            <person name="Rashid M.M."/>
            <person name="Khan S.A."/>
            <person name="Rahman M.S."/>
            <person name="Alam M."/>
            <person name="Yahiya A.S."/>
            <person name="Khan M.S."/>
            <person name="Azam M.S."/>
            <person name="Haque T."/>
            <person name="Lashkar M.Z.H."/>
            <person name="Akhand A.I."/>
            <person name="Morshed G."/>
            <person name="Roy S."/>
            <person name="Uddin K.S."/>
            <person name="Rabeya T."/>
            <person name="Hossain A.S."/>
            <person name="Chowdhury A."/>
            <person name="Snigdha A.R."/>
            <person name="Mortoza M.S."/>
            <person name="Matin S.A."/>
            <person name="Hoque S.M.E."/>
            <person name="Islam M.K."/>
            <person name="Roy D.K."/>
            <person name="Haider R."/>
            <person name="Moosa M.M."/>
            <person name="Elias S.M."/>
            <person name="Hasan A.M."/>
            <person name="Jahan S."/>
            <person name="Shafiuddin M."/>
            <person name="Mahmood N."/>
            <person name="Shommy N.S."/>
        </authorList>
    </citation>
    <scope>NUCLEOTIDE SEQUENCE [LARGE SCALE GENOMIC DNA]</scope>
    <source>
        <strain evidence="3">cv. O-4</strain>
    </source>
</reference>
<dbReference type="InterPro" id="IPR001810">
    <property type="entry name" value="F-box_dom"/>
</dbReference>
<dbReference type="Proteomes" id="UP000187203">
    <property type="component" value="Unassembled WGS sequence"/>
</dbReference>
<keyword evidence="3" id="KW-1185">Reference proteome</keyword>
<evidence type="ECO:0000313" key="2">
    <source>
        <dbReference type="EMBL" id="OMO92028.1"/>
    </source>
</evidence>
<dbReference type="PANTHER" id="PTHR33110">
    <property type="entry name" value="F-BOX/KELCH-REPEAT PROTEIN-RELATED"/>
    <property type="match status" value="1"/>
</dbReference>
<sequence>MKLVSSLIVGVYLWKLGSSVHKILKGIYEKHKHAPAYKLTDDIWDLIFRRLPLVDRINAGAVSKQWFSITSKIPANQPVWILLPPDKDLGPGQISFFDLCDGTFGKLKLPDGCHPLGTCKGWFATISFGTNWKSNNIQLFDPVSRIQIPLPPLSTITEQIPSWEDTDFLTSAVDMSSEDASESVVAACFAQNKILALCRPKDKRWTVFTGLGIDNLVHERYRYTIMKFCDGILYALIAPGNEDDTLQFQTYSMKLPGDDHSDVVLRLINLSWFITNHHPVLLELPRIQEQEGDDVLVLRNASINFGLVESNGEILIVDKIEDAIMKMPEHDDDEVVDDDHEDEPVDPYFRISRFEVSKLQASDDAIWVTS</sequence>
<comment type="caution">
    <text evidence="2">The sequence shown here is derived from an EMBL/GenBank/DDBJ whole genome shotgun (WGS) entry which is preliminary data.</text>
</comment>